<feature type="transmembrane region" description="Helical" evidence="1">
    <location>
        <begin position="78"/>
        <end position="96"/>
    </location>
</feature>
<feature type="transmembrane region" description="Helical" evidence="1">
    <location>
        <begin position="9"/>
        <end position="25"/>
    </location>
</feature>
<comment type="caution">
    <text evidence="3">The sequence shown here is derived from an EMBL/GenBank/DDBJ whole genome shotgun (WGS) entry which is preliminary data.</text>
</comment>
<keyword evidence="4" id="KW-1185">Reference proteome</keyword>
<organism evidence="3 4">
    <name type="scientific">Entotheonella factor</name>
    <dbReference type="NCBI Taxonomy" id="1429438"/>
    <lineage>
        <taxon>Bacteria</taxon>
        <taxon>Pseudomonadati</taxon>
        <taxon>Nitrospinota/Tectimicrobiota group</taxon>
        <taxon>Candidatus Tectimicrobiota</taxon>
        <taxon>Candidatus Entotheonellia</taxon>
        <taxon>Candidatus Entotheonellales</taxon>
        <taxon>Candidatus Entotheonellaceae</taxon>
        <taxon>Candidatus Entotheonella</taxon>
    </lineage>
</organism>
<dbReference type="InterPro" id="IPR046806">
    <property type="entry name" value="MrpA_C/MbhE"/>
</dbReference>
<name>W4LKQ4_ENTF1</name>
<evidence type="ECO:0000256" key="1">
    <source>
        <dbReference type="SAM" id="Phobius"/>
    </source>
</evidence>
<evidence type="ECO:0000259" key="2">
    <source>
        <dbReference type="Pfam" id="PF20501"/>
    </source>
</evidence>
<keyword evidence="1" id="KW-0812">Transmembrane</keyword>
<evidence type="ECO:0000313" key="4">
    <source>
        <dbReference type="Proteomes" id="UP000019141"/>
    </source>
</evidence>
<reference evidence="3 4" key="1">
    <citation type="journal article" date="2014" name="Nature">
        <title>An environmental bacterial taxon with a large and distinct metabolic repertoire.</title>
        <authorList>
            <person name="Wilson M.C."/>
            <person name="Mori T."/>
            <person name="Ruckert C."/>
            <person name="Uria A.R."/>
            <person name="Helf M.J."/>
            <person name="Takada K."/>
            <person name="Gernert C."/>
            <person name="Steffens U.A."/>
            <person name="Heycke N."/>
            <person name="Schmitt S."/>
            <person name="Rinke C."/>
            <person name="Helfrich E.J."/>
            <person name="Brachmann A.O."/>
            <person name="Gurgui C."/>
            <person name="Wakimoto T."/>
            <person name="Kracht M."/>
            <person name="Crusemann M."/>
            <person name="Hentschel U."/>
            <person name="Abe I."/>
            <person name="Matsunaga S."/>
            <person name="Kalinowski J."/>
            <person name="Takeyama H."/>
            <person name="Piel J."/>
        </authorList>
    </citation>
    <scope>NUCLEOTIDE SEQUENCE [LARGE SCALE GENOMIC DNA]</scope>
    <source>
        <strain evidence="4">TSY1</strain>
    </source>
</reference>
<dbReference type="Proteomes" id="UP000019141">
    <property type="component" value="Unassembled WGS sequence"/>
</dbReference>
<keyword evidence="1" id="KW-0472">Membrane</keyword>
<gene>
    <name evidence="3" type="ORF">ETSY1_18230</name>
</gene>
<evidence type="ECO:0000313" key="3">
    <source>
        <dbReference type="EMBL" id="ETW98567.1"/>
    </source>
</evidence>
<dbReference type="Pfam" id="PF20501">
    <property type="entry name" value="MbhE"/>
    <property type="match status" value="1"/>
</dbReference>
<accession>W4LKQ4</accession>
<protein>
    <recommendedName>
        <fullName evidence="2">MrpA C-terminal/MbhE domain-containing protein</fullName>
    </recommendedName>
</protein>
<dbReference type="AlphaFoldDB" id="W4LKQ4"/>
<feature type="domain" description="MrpA C-terminal/MbhE" evidence="2">
    <location>
        <begin position="38"/>
        <end position="88"/>
    </location>
</feature>
<dbReference type="PATRIC" id="fig|1429438.4.peg.3569"/>
<dbReference type="EMBL" id="AZHW01000540">
    <property type="protein sequence ID" value="ETW98567.1"/>
    <property type="molecule type" value="Genomic_DNA"/>
</dbReference>
<keyword evidence="1" id="KW-1133">Transmembrane helix</keyword>
<proteinExistence type="predicted"/>
<dbReference type="HOGENOM" id="CLU_171166_0_1_7"/>
<sequence>MTPLRARQLMIWLIMLMAAGILFYADSQLPRVGDPRSPASTYVSPHYIEHSHHETGAPNFVTAVLADYRGYDTLGETTVIFTAGLACLLILGVGLGRSTQGKDS</sequence>